<dbReference type="Proteomes" id="UP000294980">
    <property type="component" value="Unassembled WGS sequence"/>
</dbReference>
<protein>
    <submittedName>
        <fullName evidence="1">Uncharacterized protein</fullName>
    </submittedName>
</protein>
<reference evidence="1 2" key="1">
    <citation type="submission" date="2019-03" db="EMBL/GenBank/DDBJ databases">
        <title>Genomic Encyclopedia of Type Strains, Phase IV (KMG-IV): sequencing the most valuable type-strain genomes for metagenomic binning, comparative biology and taxonomic classification.</title>
        <authorList>
            <person name="Goeker M."/>
        </authorList>
    </citation>
    <scope>NUCLEOTIDE SEQUENCE [LARGE SCALE GENOMIC DNA]</scope>
    <source>
        <strain evidence="1 2">DSM 23344</strain>
    </source>
</reference>
<dbReference type="EMBL" id="SLWX01000015">
    <property type="protein sequence ID" value="TCO73692.1"/>
    <property type="molecule type" value="Genomic_DNA"/>
</dbReference>
<keyword evidence="2" id="KW-1185">Reference proteome</keyword>
<sequence length="87" mass="9782">MTIRSLAEVGARLEEAVALLPGEPDSPQDLYDRYEEMAIAILDSEHADWPAGLLEEYLMLWLQIRRLELGVSEVEVEAPPVSARHLP</sequence>
<dbReference type="RefSeq" id="WP_117319698.1">
    <property type="nucleotide sequence ID" value="NZ_QQSW01000036.1"/>
</dbReference>
<proteinExistence type="predicted"/>
<name>A0A4R2KM25_9GAMM</name>
<organism evidence="1 2">
    <name type="scientific">Chromatocurvus halotolerans</name>
    <dbReference type="NCBI Taxonomy" id="1132028"/>
    <lineage>
        <taxon>Bacteria</taxon>
        <taxon>Pseudomonadati</taxon>
        <taxon>Pseudomonadota</taxon>
        <taxon>Gammaproteobacteria</taxon>
        <taxon>Cellvibrionales</taxon>
        <taxon>Halieaceae</taxon>
        <taxon>Chromatocurvus</taxon>
    </lineage>
</organism>
<accession>A0A4R2KM25</accession>
<dbReference type="AlphaFoldDB" id="A0A4R2KM25"/>
<gene>
    <name evidence="1" type="ORF">EV688_1158</name>
</gene>
<comment type="caution">
    <text evidence="1">The sequence shown here is derived from an EMBL/GenBank/DDBJ whole genome shotgun (WGS) entry which is preliminary data.</text>
</comment>
<evidence type="ECO:0000313" key="1">
    <source>
        <dbReference type="EMBL" id="TCO73692.1"/>
    </source>
</evidence>
<evidence type="ECO:0000313" key="2">
    <source>
        <dbReference type="Proteomes" id="UP000294980"/>
    </source>
</evidence>
<dbReference type="OrthoDB" id="5739516at2"/>